<gene>
    <name evidence="1" type="ORF">GCM10008932_14040</name>
</gene>
<sequence length="82" mass="9774">MSSYYEKSELNERIKEIRNGFQARIPAFERLAIIYEKQKEYTKAIEVCDVAIEYYGSLDMDETIDGFERRKIRLVNKKDKVS</sequence>
<reference evidence="1 2" key="1">
    <citation type="journal article" date="2019" name="Int. J. Syst. Evol. Microbiol.">
        <title>The Global Catalogue of Microorganisms (GCM) 10K type strain sequencing project: providing services to taxonomists for standard genome sequencing and annotation.</title>
        <authorList>
            <consortium name="The Broad Institute Genomics Platform"/>
            <consortium name="The Broad Institute Genome Sequencing Center for Infectious Disease"/>
            <person name="Wu L."/>
            <person name="Ma J."/>
        </authorList>
    </citation>
    <scope>NUCLEOTIDE SEQUENCE [LARGE SCALE GENOMIC DNA]</scope>
    <source>
        <strain evidence="1 2">JCM 12662</strain>
    </source>
</reference>
<keyword evidence="2" id="KW-1185">Reference proteome</keyword>
<accession>A0ABN0XFY0</accession>
<dbReference type="EMBL" id="BAAACW010000089">
    <property type="protein sequence ID" value="GAA0362725.1"/>
    <property type="molecule type" value="Genomic_DNA"/>
</dbReference>
<evidence type="ECO:0008006" key="3">
    <source>
        <dbReference type="Google" id="ProtNLM"/>
    </source>
</evidence>
<evidence type="ECO:0000313" key="2">
    <source>
        <dbReference type="Proteomes" id="UP001501166"/>
    </source>
</evidence>
<dbReference type="Proteomes" id="UP001501166">
    <property type="component" value="Unassembled WGS sequence"/>
</dbReference>
<dbReference type="RefSeq" id="WP_343755096.1">
    <property type="nucleotide sequence ID" value="NZ_BAAACW010000089.1"/>
</dbReference>
<name>A0ABN0XFY0_9LACT</name>
<evidence type="ECO:0000313" key="1">
    <source>
        <dbReference type="EMBL" id="GAA0362725.1"/>
    </source>
</evidence>
<organism evidence="1 2">
    <name type="scientific">Alkalibacterium iburiense</name>
    <dbReference type="NCBI Taxonomy" id="290589"/>
    <lineage>
        <taxon>Bacteria</taxon>
        <taxon>Bacillati</taxon>
        <taxon>Bacillota</taxon>
        <taxon>Bacilli</taxon>
        <taxon>Lactobacillales</taxon>
        <taxon>Carnobacteriaceae</taxon>
        <taxon>Alkalibacterium</taxon>
    </lineage>
</organism>
<comment type="caution">
    <text evidence="1">The sequence shown here is derived from an EMBL/GenBank/DDBJ whole genome shotgun (WGS) entry which is preliminary data.</text>
</comment>
<proteinExistence type="predicted"/>
<protein>
    <recommendedName>
        <fullName evidence="3">Tetratricopeptide repeat protein</fullName>
    </recommendedName>
</protein>